<evidence type="ECO:0000256" key="2">
    <source>
        <dbReference type="ARBA" id="ARBA00021099"/>
    </source>
</evidence>
<evidence type="ECO:0000256" key="1">
    <source>
        <dbReference type="ARBA" id="ARBA00005696"/>
    </source>
</evidence>
<name>A0ABR3WDB3_9PEZI</name>
<keyword evidence="6" id="KW-0072">Autophagy</keyword>
<proteinExistence type="inferred from homology"/>
<sequence length="253" mass="27955">MAEDRVERRSSEFRDYPFLTGDEFAEICHELDRRYRQAALGPLRRRWKLRVCAALSTSFALGDGSGTYLQIVRPLEGELDDGDLSSQLDRFSLGLGEGTVTGGVAASTDEDRDMLEAENADTSALPSRPAQPSFGYVTYEIHLHPTYRSPCLWFSLHGLPADEPAFDIDTVFRRLVPDAYKDSLRRVGPIGGISADHHPVTGVPTFFIHPCLLGEAMLNFDCSKKDYLMVWLGLVGGNVGLWLPTEMALGDSG</sequence>
<keyword evidence="9" id="KW-0812">Transmembrane</keyword>
<keyword evidence="3" id="KW-0808">Transferase</keyword>
<reference evidence="10 11" key="1">
    <citation type="journal article" date="2024" name="Commun. Biol.">
        <title>Comparative genomic analysis of thermophilic fungi reveals convergent evolutionary adaptations and gene losses.</title>
        <authorList>
            <person name="Steindorff A.S."/>
            <person name="Aguilar-Pontes M.V."/>
            <person name="Robinson A.J."/>
            <person name="Andreopoulos B."/>
            <person name="LaButti K."/>
            <person name="Kuo A."/>
            <person name="Mondo S."/>
            <person name="Riley R."/>
            <person name="Otillar R."/>
            <person name="Haridas S."/>
            <person name="Lipzen A."/>
            <person name="Grimwood J."/>
            <person name="Schmutz J."/>
            <person name="Clum A."/>
            <person name="Reid I.D."/>
            <person name="Moisan M.C."/>
            <person name="Butler G."/>
            <person name="Nguyen T.T.M."/>
            <person name="Dewar K."/>
            <person name="Conant G."/>
            <person name="Drula E."/>
            <person name="Henrissat B."/>
            <person name="Hansel C."/>
            <person name="Singer S."/>
            <person name="Hutchinson M.I."/>
            <person name="de Vries R.P."/>
            <person name="Natvig D.O."/>
            <person name="Powell A.J."/>
            <person name="Tsang A."/>
            <person name="Grigoriev I.V."/>
        </authorList>
    </citation>
    <scope>NUCLEOTIDE SEQUENCE [LARGE SCALE GENOMIC DNA]</scope>
    <source>
        <strain evidence="10 11">ATCC 24622</strain>
    </source>
</reference>
<comment type="similarity">
    <text evidence="1">Belongs to the ATG10 family.</text>
</comment>
<accession>A0ABR3WDB3</accession>
<dbReference type="Pfam" id="PF03987">
    <property type="entry name" value="Autophagy_act_C"/>
    <property type="match status" value="1"/>
</dbReference>
<dbReference type="EMBL" id="JAZHXJ010000499">
    <property type="protein sequence ID" value="KAL1859014.1"/>
    <property type="molecule type" value="Genomic_DNA"/>
</dbReference>
<dbReference type="Gene3D" id="3.30.1460.50">
    <property type="match status" value="1"/>
</dbReference>
<evidence type="ECO:0000256" key="5">
    <source>
        <dbReference type="ARBA" id="ARBA00022927"/>
    </source>
</evidence>
<feature type="transmembrane region" description="Helical" evidence="9">
    <location>
        <begin position="227"/>
        <end position="245"/>
    </location>
</feature>
<comment type="caution">
    <text evidence="10">The sequence shown here is derived from an EMBL/GenBank/DDBJ whole genome shotgun (WGS) entry which is preliminary data.</text>
</comment>
<evidence type="ECO:0000313" key="11">
    <source>
        <dbReference type="Proteomes" id="UP001586593"/>
    </source>
</evidence>
<evidence type="ECO:0000256" key="3">
    <source>
        <dbReference type="ARBA" id="ARBA00022679"/>
    </source>
</evidence>
<evidence type="ECO:0000256" key="8">
    <source>
        <dbReference type="SAM" id="MobiDB-lite"/>
    </source>
</evidence>
<dbReference type="PANTHER" id="PTHR14957:SF1">
    <property type="entry name" value="UBIQUITIN-LIKE-CONJUGATING ENZYME ATG10"/>
    <property type="match status" value="1"/>
</dbReference>
<organism evidence="10 11">
    <name type="scientific">Phialemonium thermophilum</name>
    <dbReference type="NCBI Taxonomy" id="223376"/>
    <lineage>
        <taxon>Eukaryota</taxon>
        <taxon>Fungi</taxon>
        <taxon>Dikarya</taxon>
        <taxon>Ascomycota</taxon>
        <taxon>Pezizomycotina</taxon>
        <taxon>Sordariomycetes</taxon>
        <taxon>Sordariomycetidae</taxon>
        <taxon>Cephalothecales</taxon>
        <taxon>Cephalothecaceae</taxon>
        <taxon>Phialemonium</taxon>
    </lineage>
</organism>
<feature type="region of interest" description="Disordered" evidence="8">
    <location>
        <begin position="102"/>
        <end position="127"/>
    </location>
</feature>
<feature type="compositionally biased region" description="Acidic residues" evidence="8">
    <location>
        <begin position="108"/>
        <end position="119"/>
    </location>
</feature>
<evidence type="ECO:0000313" key="10">
    <source>
        <dbReference type="EMBL" id="KAL1859014.1"/>
    </source>
</evidence>
<keyword evidence="4" id="KW-0833">Ubl conjugation pathway</keyword>
<keyword evidence="9" id="KW-1133">Transmembrane helix</keyword>
<evidence type="ECO:0000256" key="6">
    <source>
        <dbReference type="ARBA" id="ARBA00023006"/>
    </source>
</evidence>
<evidence type="ECO:0000256" key="7">
    <source>
        <dbReference type="ARBA" id="ARBA00029833"/>
    </source>
</evidence>
<keyword evidence="5" id="KW-0653">Protein transport</keyword>
<dbReference type="InterPro" id="IPR007135">
    <property type="entry name" value="Atg3/Atg10"/>
</dbReference>
<gene>
    <name evidence="10" type="ORF">VTK73DRAFT_7609</name>
</gene>
<evidence type="ECO:0000256" key="4">
    <source>
        <dbReference type="ARBA" id="ARBA00022786"/>
    </source>
</evidence>
<keyword evidence="9" id="KW-0472">Membrane</keyword>
<dbReference type="Proteomes" id="UP001586593">
    <property type="component" value="Unassembled WGS sequence"/>
</dbReference>
<protein>
    <recommendedName>
        <fullName evidence="2">Ubiquitin-like-conjugating enzyme ATG10</fullName>
    </recommendedName>
    <alternativeName>
        <fullName evidence="7">Autophagy-related protein 10</fullName>
    </alternativeName>
</protein>
<keyword evidence="5" id="KW-0813">Transport</keyword>
<evidence type="ECO:0000256" key="9">
    <source>
        <dbReference type="SAM" id="Phobius"/>
    </source>
</evidence>
<keyword evidence="11" id="KW-1185">Reference proteome</keyword>
<dbReference type="PANTHER" id="PTHR14957">
    <property type="entry name" value="UBIQUITIN-LIKE-CONJUGATING ENZYME ATG10"/>
    <property type="match status" value="1"/>
</dbReference>